<evidence type="ECO:0000313" key="2">
    <source>
        <dbReference type="EMBL" id="CCL98131.1"/>
    </source>
</evidence>
<feature type="region of interest" description="Disordered" evidence="1">
    <location>
        <begin position="38"/>
        <end position="138"/>
    </location>
</feature>
<accession>J7SBU4</accession>
<dbReference type="STRING" id="599839.J7SBU4"/>
<dbReference type="OrthoDB" id="331948at2759"/>
<feature type="compositionally biased region" description="Polar residues" evidence="1">
    <location>
        <begin position="74"/>
        <end position="95"/>
    </location>
</feature>
<evidence type="ECO:0000313" key="3">
    <source>
        <dbReference type="Proteomes" id="UP000006352"/>
    </source>
</evidence>
<feature type="region of interest" description="Disordered" evidence="1">
    <location>
        <begin position="178"/>
        <end position="214"/>
    </location>
</feature>
<dbReference type="RefSeq" id="XP_012177414.1">
    <property type="nucleotide sequence ID" value="XM_012322024.1"/>
</dbReference>
<evidence type="ECO:0000256" key="1">
    <source>
        <dbReference type="SAM" id="MobiDB-lite"/>
    </source>
</evidence>
<dbReference type="Proteomes" id="UP000006352">
    <property type="component" value="Unassembled WGS sequence"/>
</dbReference>
<dbReference type="EMBL" id="HE796869">
    <property type="protein sequence ID" value="CCL98131.1"/>
    <property type="molecule type" value="Genomic_DNA"/>
</dbReference>
<gene>
    <name evidence="2" type="ORF">FIBRA_00125</name>
</gene>
<sequence>MYNLGLKRNINSVLGNRPLLWCWPTVPPGTGLKYQLAEGEDPDAEMWPPEDPAKAYTLPEPDPNYKFRLPDSPWTYQNGSLNPNLEPSNARQRSTSQRRRKVLQGPYSSLPPYHPDYNETQDEDAYSVSSESSGYEEYEDNSAFAHRIAEGVARVRRGSEGYEVKAIDRDAILQKFVEGRTHEPGRYQPYVPQPESDSEPEDIDDSVPLARKIE</sequence>
<feature type="compositionally biased region" description="Acidic residues" evidence="1">
    <location>
        <begin position="196"/>
        <end position="205"/>
    </location>
</feature>
<organism evidence="2 3">
    <name type="scientific">Fibroporia radiculosa</name>
    <dbReference type="NCBI Taxonomy" id="599839"/>
    <lineage>
        <taxon>Eukaryota</taxon>
        <taxon>Fungi</taxon>
        <taxon>Dikarya</taxon>
        <taxon>Basidiomycota</taxon>
        <taxon>Agaricomycotina</taxon>
        <taxon>Agaricomycetes</taxon>
        <taxon>Polyporales</taxon>
        <taxon>Fibroporiaceae</taxon>
        <taxon>Fibroporia</taxon>
    </lineage>
</organism>
<dbReference type="HOGENOM" id="CLU_1288917_0_0_1"/>
<keyword evidence="3" id="KW-1185">Reference proteome</keyword>
<proteinExistence type="predicted"/>
<dbReference type="GeneID" id="24093042"/>
<protein>
    <submittedName>
        <fullName evidence="2">Uncharacterized protein</fullName>
    </submittedName>
</protein>
<reference evidence="2 3" key="1">
    <citation type="journal article" date="2012" name="Appl. Environ. Microbiol.">
        <title>Short-read sequencing for genomic analysis of the brown rot fungus Fibroporia radiculosa.</title>
        <authorList>
            <person name="Tang J.D."/>
            <person name="Perkins A.D."/>
            <person name="Sonstegard T.S."/>
            <person name="Schroeder S.G."/>
            <person name="Burgess S.C."/>
            <person name="Diehl S.V."/>
        </authorList>
    </citation>
    <scope>NUCLEOTIDE SEQUENCE [LARGE SCALE GENOMIC DNA]</scope>
    <source>
        <strain evidence="2 3">TFFH 294</strain>
    </source>
</reference>
<dbReference type="InParanoid" id="J7SBU4"/>
<name>J7SBU4_9APHY</name>
<dbReference type="AlphaFoldDB" id="J7SBU4"/>